<evidence type="ECO:0000313" key="2">
    <source>
        <dbReference type="EMBL" id="PMD40703.1"/>
    </source>
</evidence>
<dbReference type="AlphaFoldDB" id="A0A2J6RQD1"/>
<reference evidence="2 3" key="1">
    <citation type="submission" date="2016-04" db="EMBL/GenBank/DDBJ databases">
        <title>A degradative enzymes factory behind the ericoid mycorrhizal symbiosis.</title>
        <authorList>
            <consortium name="DOE Joint Genome Institute"/>
            <person name="Martino E."/>
            <person name="Morin E."/>
            <person name="Grelet G."/>
            <person name="Kuo A."/>
            <person name="Kohler A."/>
            <person name="Daghino S."/>
            <person name="Barry K."/>
            <person name="Choi C."/>
            <person name="Cichocki N."/>
            <person name="Clum A."/>
            <person name="Copeland A."/>
            <person name="Hainaut M."/>
            <person name="Haridas S."/>
            <person name="Labutti K."/>
            <person name="Lindquist E."/>
            <person name="Lipzen A."/>
            <person name="Khouja H.-R."/>
            <person name="Murat C."/>
            <person name="Ohm R."/>
            <person name="Olson A."/>
            <person name="Spatafora J."/>
            <person name="Veneault-Fourrey C."/>
            <person name="Henrissat B."/>
            <person name="Grigoriev I."/>
            <person name="Martin F."/>
            <person name="Perotto S."/>
        </authorList>
    </citation>
    <scope>NUCLEOTIDE SEQUENCE [LARGE SCALE GENOMIC DNA]</scope>
    <source>
        <strain evidence="2 3">F</strain>
    </source>
</reference>
<dbReference type="EMBL" id="KZ613945">
    <property type="protein sequence ID" value="PMD40703.1"/>
    <property type="molecule type" value="Genomic_DNA"/>
</dbReference>
<proteinExistence type="predicted"/>
<gene>
    <name evidence="2" type="ORF">L207DRAFT_343828</name>
</gene>
<organism evidence="2 3">
    <name type="scientific">Hyaloscypha variabilis (strain UAMH 11265 / GT02V1 / F)</name>
    <name type="common">Meliniomyces variabilis</name>
    <dbReference type="NCBI Taxonomy" id="1149755"/>
    <lineage>
        <taxon>Eukaryota</taxon>
        <taxon>Fungi</taxon>
        <taxon>Dikarya</taxon>
        <taxon>Ascomycota</taxon>
        <taxon>Pezizomycotina</taxon>
        <taxon>Leotiomycetes</taxon>
        <taxon>Helotiales</taxon>
        <taxon>Hyaloscyphaceae</taxon>
        <taxon>Hyaloscypha</taxon>
        <taxon>Hyaloscypha variabilis</taxon>
    </lineage>
</organism>
<sequence length="118" mass="12657">MNQIGRSAPPVPMHDPRLQWASRNGSPAPPADQPRLLATVPSFWRRALHCHCTAAPRRDCCCQTGCCTVLLLVAANLKIGMQIAEAKGGGTAAQKAARMPCHAMPSHPMLTKRRPAVA</sequence>
<protein>
    <submittedName>
        <fullName evidence="2">Uncharacterized protein</fullName>
    </submittedName>
</protein>
<evidence type="ECO:0000256" key="1">
    <source>
        <dbReference type="SAM" id="MobiDB-lite"/>
    </source>
</evidence>
<name>A0A2J6RQD1_HYAVF</name>
<feature type="region of interest" description="Disordered" evidence="1">
    <location>
        <begin position="1"/>
        <end position="35"/>
    </location>
</feature>
<evidence type="ECO:0000313" key="3">
    <source>
        <dbReference type="Proteomes" id="UP000235786"/>
    </source>
</evidence>
<keyword evidence="3" id="KW-1185">Reference proteome</keyword>
<accession>A0A2J6RQD1</accession>
<dbReference type="Proteomes" id="UP000235786">
    <property type="component" value="Unassembled WGS sequence"/>
</dbReference>